<evidence type="ECO:0000259" key="14">
    <source>
        <dbReference type="PROSITE" id="PS50157"/>
    </source>
</evidence>
<evidence type="ECO:0000256" key="1">
    <source>
        <dbReference type="ARBA" id="ARBA00004123"/>
    </source>
</evidence>
<feature type="domain" description="C2H2-type" evidence="14">
    <location>
        <begin position="638"/>
        <end position="665"/>
    </location>
</feature>
<feature type="compositionally biased region" description="Polar residues" evidence="13">
    <location>
        <begin position="436"/>
        <end position="446"/>
    </location>
</feature>
<keyword evidence="5" id="KW-0862">Zinc</keyword>
<dbReference type="Pfam" id="PF00096">
    <property type="entry name" value="zf-C2H2"/>
    <property type="match status" value="5"/>
</dbReference>
<dbReference type="SUPFAM" id="SSF81995">
    <property type="entry name" value="beta-sandwich domain of Sec23/24"/>
    <property type="match status" value="1"/>
</dbReference>
<accession>A0A8E0S1J0</accession>
<dbReference type="AlphaFoldDB" id="A0A8E0S1J0"/>
<sequence>MLADSQPYLSQDYTPTTSSARFYQLYQQWIQSDILETMRLKSMGNENSLLGAKTQLRPETIPNMFGSNEMSTRTPPILSNEPGNSNLAEHQRQIHRQLSCFTRPFMDGSAPELSHPIFLTNSANSVGIRPVSNEQKNTATLIATLAEQMLALTKNSPPGSLWPLSPIFNPIVAATGNADRSNSNVTATATAASSNTVSVANITNNNDQFYSVSKITNPNAAVSNGPYFSSGSRACGGREANQVIGDFNARPTIRNVTSHRISAHGSQCINDGHEIGNSPGSDPYRRHAEGGDKGETTNQARISRLPGWMDLINKTPNNSSYSSQDTSGSPLAVDQTSFGSSGCIDLSMTNRRNQTSVGPNSSMSNPPLNPALLLPALIGSEDSSLRQSLLAAGRISTPVQRGYTTQPVAVKMECEVSPMDQLSHDSLAMSHPSGPISPSNMSTRQIHTTRTKHRKSGFQAGVTVGYTYDAFFVSDGRSRRRGKGKLQTQQQQQQQQQQQHQQRKASQRSRNESGLMSLSSSSSHSVSSSSASSSSGLLMRDSSTEAAPVQIVSNTATTTTTSQLTIAASLSPSPEQQAQRYSCPDCGKSYATSSNLSRHKQTHRSLDSQAARKCPHCGKTYVSMPALSMHILTHDLKHRCDLCGKAFSRPWLLQGHRRAHTGEKPYGCAHCGRAFADRSNLRAHMQTHSGMKQYECKKCHKNFALKSYLNKHLESACLDKFDSNGGAEHSSPLESHITSEFSISSECSLIAGGSMAETRNTSTVAWSVSHLIDDC</sequence>
<evidence type="ECO:0000256" key="7">
    <source>
        <dbReference type="ARBA" id="ARBA00023242"/>
    </source>
</evidence>
<dbReference type="PANTHER" id="PTHR24388:SF38">
    <property type="entry name" value="PROTEIN SNAIL"/>
    <property type="match status" value="1"/>
</dbReference>
<dbReference type="OrthoDB" id="5428132at2759"/>
<feature type="region of interest" description="Disordered" evidence="13">
    <location>
        <begin position="266"/>
        <end position="298"/>
    </location>
</feature>
<keyword evidence="16" id="KW-1185">Reference proteome</keyword>
<comment type="similarity">
    <text evidence="8">Belongs to the snail C2H2-type zinc-finger protein family.</text>
</comment>
<feature type="region of interest" description="Disordered" evidence="13">
    <location>
        <begin position="478"/>
        <end position="542"/>
    </location>
</feature>
<evidence type="ECO:0000313" key="16">
    <source>
        <dbReference type="Proteomes" id="UP000728185"/>
    </source>
</evidence>
<comment type="caution">
    <text evidence="15">The sequence shown here is derived from an EMBL/GenBank/DDBJ whole genome shotgun (WGS) entry which is preliminary data.</text>
</comment>
<dbReference type="FunFam" id="3.30.160.60:FF:000169">
    <property type="entry name" value="transcriptional repressor scratch 2"/>
    <property type="match status" value="1"/>
</dbReference>
<dbReference type="GO" id="GO:0005634">
    <property type="term" value="C:nucleus"/>
    <property type="evidence" value="ECO:0007669"/>
    <property type="project" value="UniProtKB-SubCell"/>
</dbReference>
<dbReference type="GO" id="GO:0000978">
    <property type="term" value="F:RNA polymerase II cis-regulatory region sequence-specific DNA binding"/>
    <property type="evidence" value="ECO:0007669"/>
    <property type="project" value="TreeGrafter"/>
</dbReference>
<gene>
    <name evidence="15" type="ORF">FBUS_06258</name>
</gene>
<comment type="subcellular location">
    <subcellularLocation>
        <location evidence="1">Nucleus</location>
    </subcellularLocation>
</comment>
<feature type="compositionally biased region" description="Basic residues" evidence="13">
    <location>
        <begin position="447"/>
        <end position="456"/>
    </location>
</feature>
<proteinExistence type="inferred from homology"/>
<dbReference type="InterPro" id="IPR013087">
    <property type="entry name" value="Znf_C2H2_type"/>
</dbReference>
<evidence type="ECO:0000256" key="11">
    <source>
        <dbReference type="ARBA" id="ARBA00083685"/>
    </source>
</evidence>
<feature type="domain" description="C2H2-type" evidence="14">
    <location>
        <begin position="581"/>
        <end position="608"/>
    </location>
</feature>
<dbReference type="GO" id="GO:0000981">
    <property type="term" value="F:DNA-binding transcription factor activity, RNA polymerase II-specific"/>
    <property type="evidence" value="ECO:0007669"/>
    <property type="project" value="TreeGrafter"/>
</dbReference>
<keyword evidence="4 12" id="KW-0863">Zinc-finger</keyword>
<dbReference type="EMBL" id="LUCM01001958">
    <property type="protein sequence ID" value="KAA0198066.1"/>
    <property type="molecule type" value="Genomic_DNA"/>
</dbReference>
<comment type="subunit">
    <text evidence="9">Interacts (via SNAG domain) with LIMD1 (via LIM domains), WTIP (via LIM domains) and AJUBA (via LIM domains).</text>
</comment>
<evidence type="ECO:0000256" key="6">
    <source>
        <dbReference type="ARBA" id="ARBA00023125"/>
    </source>
</evidence>
<protein>
    <recommendedName>
        <fullName evidence="10">Transcriptional repressor scratch 1</fullName>
    </recommendedName>
    <alternativeName>
        <fullName evidence="11">Scratch homolog 1 zinc finger protein</fullName>
    </alternativeName>
</protein>
<feature type="compositionally biased region" description="Basic and acidic residues" evidence="13">
    <location>
        <begin position="283"/>
        <end position="295"/>
    </location>
</feature>
<dbReference type="FunFam" id="3.30.160.60:FF:000043">
    <property type="entry name" value="Scratch family zinc finger 2"/>
    <property type="match status" value="1"/>
</dbReference>
<feature type="region of interest" description="Disordered" evidence="13">
    <location>
        <begin position="424"/>
        <end position="457"/>
    </location>
</feature>
<evidence type="ECO:0000256" key="12">
    <source>
        <dbReference type="PROSITE-ProRule" id="PRU00042"/>
    </source>
</evidence>
<dbReference type="PANTHER" id="PTHR24388">
    <property type="entry name" value="ZINC FINGER PROTEIN"/>
    <property type="match status" value="1"/>
</dbReference>
<evidence type="ECO:0000256" key="5">
    <source>
        <dbReference type="ARBA" id="ARBA00022833"/>
    </source>
</evidence>
<evidence type="ECO:0000256" key="2">
    <source>
        <dbReference type="ARBA" id="ARBA00022723"/>
    </source>
</evidence>
<evidence type="ECO:0000256" key="3">
    <source>
        <dbReference type="ARBA" id="ARBA00022737"/>
    </source>
</evidence>
<dbReference type="GO" id="GO:0008270">
    <property type="term" value="F:zinc ion binding"/>
    <property type="evidence" value="ECO:0007669"/>
    <property type="project" value="UniProtKB-KW"/>
</dbReference>
<evidence type="ECO:0000313" key="15">
    <source>
        <dbReference type="EMBL" id="KAA0198066.1"/>
    </source>
</evidence>
<dbReference type="InterPro" id="IPR050527">
    <property type="entry name" value="Snail/Krueppel_Znf"/>
</dbReference>
<organism evidence="15 16">
    <name type="scientific">Fasciolopsis buskii</name>
    <dbReference type="NCBI Taxonomy" id="27845"/>
    <lineage>
        <taxon>Eukaryota</taxon>
        <taxon>Metazoa</taxon>
        <taxon>Spiralia</taxon>
        <taxon>Lophotrochozoa</taxon>
        <taxon>Platyhelminthes</taxon>
        <taxon>Trematoda</taxon>
        <taxon>Digenea</taxon>
        <taxon>Plagiorchiida</taxon>
        <taxon>Echinostomata</taxon>
        <taxon>Echinostomatoidea</taxon>
        <taxon>Fasciolidae</taxon>
        <taxon>Fasciolopsis</taxon>
    </lineage>
</organism>
<feature type="compositionally biased region" description="Low complexity" evidence="13">
    <location>
        <begin position="485"/>
        <end position="500"/>
    </location>
</feature>
<evidence type="ECO:0000256" key="4">
    <source>
        <dbReference type="ARBA" id="ARBA00022771"/>
    </source>
</evidence>
<dbReference type="FunFam" id="3.30.160.60:FF:000706">
    <property type="entry name" value="Zinc finger protein"/>
    <property type="match status" value="1"/>
</dbReference>
<feature type="domain" description="C2H2-type" evidence="14">
    <location>
        <begin position="612"/>
        <end position="639"/>
    </location>
</feature>
<feature type="domain" description="C2H2-type" evidence="14">
    <location>
        <begin position="694"/>
        <end position="721"/>
    </location>
</feature>
<dbReference type="Proteomes" id="UP000728185">
    <property type="component" value="Unassembled WGS sequence"/>
</dbReference>
<keyword evidence="6" id="KW-0238">DNA-binding</keyword>
<dbReference type="SMART" id="SM00355">
    <property type="entry name" value="ZnF_C2H2"/>
    <property type="match status" value="5"/>
</dbReference>
<keyword evidence="7" id="KW-0539">Nucleus</keyword>
<dbReference type="SUPFAM" id="SSF57667">
    <property type="entry name" value="beta-beta-alpha zinc fingers"/>
    <property type="match status" value="3"/>
</dbReference>
<dbReference type="FunFam" id="3.30.160.60:FF:000207">
    <property type="entry name" value="zinc finger protein SNAI2"/>
    <property type="match status" value="1"/>
</dbReference>
<dbReference type="PROSITE" id="PS00028">
    <property type="entry name" value="ZINC_FINGER_C2H2_1"/>
    <property type="match status" value="4"/>
</dbReference>
<dbReference type="InterPro" id="IPR036236">
    <property type="entry name" value="Znf_C2H2_sf"/>
</dbReference>
<dbReference type="PROSITE" id="PS50157">
    <property type="entry name" value="ZINC_FINGER_C2H2_2"/>
    <property type="match status" value="5"/>
</dbReference>
<name>A0A8E0S1J0_9TREM</name>
<evidence type="ECO:0000256" key="8">
    <source>
        <dbReference type="ARBA" id="ARBA00037948"/>
    </source>
</evidence>
<feature type="compositionally biased region" description="Low complexity" evidence="13">
    <location>
        <begin position="513"/>
        <end position="541"/>
    </location>
</feature>
<evidence type="ECO:0000256" key="9">
    <source>
        <dbReference type="ARBA" id="ARBA00064979"/>
    </source>
</evidence>
<dbReference type="Gene3D" id="3.30.160.60">
    <property type="entry name" value="Classic Zinc Finger"/>
    <property type="match status" value="4"/>
</dbReference>
<evidence type="ECO:0000256" key="13">
    <source>
        <dbReference type="SAM" id="MobiDB-lite"/>
    </source>
</evidence>
<keyword evidence="3" id="KW-0677">Repeat</keyword>
<reference evidence="15" key="1">
    <citation type="submission" date="2019-05" db="EMBL/GenBank/DDBJ databases">
        <title>Annotation for the trematode Fasciolopsis buski.</title>
        <authorList>
            <person name="Choi Y.-J."/>
        </authorList>
    </citation>
    <scope>NUCLEOTIDE SEQUENCE</scope>
    <source>
        <strain evidence="15">HT</strain>
        <tissue evidence="15">Whole worm</tissue>
    </source>
</reference>
<keyword evidence="2" id="KW-0479">Metal-binding</keyword>
<feature type="domain" description="C2H2-type" evidence="14">
    <location>
        <begin position="666"/>
        <end position="693"/>
    </location>
</feature>
<evidence type="ECO:0000256" key="10">
    <source>
        <dbReference type="ARBA" id="ARBA00071743"/>
    </source>
</evidence>